<dbReference type="EMBL" id="CP037901">
    <property type="protein sequence ID" value="QBP13521.1"/>
    <property type="molecule type" value="Genomic_DNA"/>
</dbReference>
<evidence type="ECO:0000313" key="2">
    <source>
        <dbReference type="Proteomes" id="UP000253772"/>
    </source>
</evidence>
<dbReference type="Proteomes" id="UP000253772">
    <property type="component" value="Chromosome c2"/>
</dbReference>
<reference evidence="1 2" key="1">
    <citation type="submission" date="2019-03" db="EMBL/GenBank/DDBJ databases">
        <title>Comparative insights into the high quality Complete genome sequence of highly metal resistant Cupriavidus metallidurans strain BS1 isolated from a gold-copper mine.</title>
        <authorList>
            <person name="Mazhar H.S."/>
            <person name="Rensing C."/>
        </authorList>
    </citation>
    <scope>NUCLEOTIDE SEQUENCE [LARGE SCALE GENOMIC DNA]</scope>
    <source>
        <strain evidence="1 2">BS1</strain>
    </source>
</reference>
<dbReference type="OrthoDB" id="8927043at2"/>
<evidence type="ECO:0000313" key="1">
    <source>
        <dbReference type="EMBL" id="QBP13521.1"/>
    </source>
</evidence>
<sequence>MEPKLRQRATAHQLRCKARWLGNAKALGGTEEDFNSACIAVRGAWYGRDDIFMRIRGMACSISEPNVATVIDESRRLDEEDNYDPLF</sequence>
<dbReference type="RefSeq" id="WP_017514360.1">
    <property type="nucleotide sequence ID" value="NZ_CP037901.1"/>
</dbReference>
<organism evidence="1 2">
    <name type="scientific">Cupriavidus metallidurans</name>
    <dbReference type="NCBI Taxonomy" id="119219"/>
    <lineage>
        <taxon>Bacteria</taxon>
        <taxon>Pseudomonadati</taxon>
        <taxon>Pseudomonadota</taxon>
        <taxon>Betaproteobacteria</taxon>
        <taxon>Burkholderiales</taxon>
        <taxon>Burkholderiaceae</taxon>
        <taxon>Cupriavidus</taxon>
    </lineage>
</organism>
<proteinExistence type="predicted"/>
<protein>
    <submittedName>
        <fullName evidence="1">Uncharacterized protein</fullName>
    </submittedName>
</protein>
<accession>A0A482IYK9</accession>
<dbReference type="AlphaFoldDB" id="A0A482IYK9"/>
<name>A0A482IYK9_9BURK</name>
<gene>
    <name evidence="1" type="ORF">DDF84_028390</name>
</gene>